<evidence type="ECO:0000313" key="2">
    <source>
        <dbReference type="Proteomes" id="UP000294321"/>
    </source>
</evidence>
<keyword evidence="2" id="KW-1185">Reference proteome</keyword>
<accession>A0A4P6ZM73</accession>
<dbReference type="AlphaFoldDB" id="A0A4P6ZM73"/>
<sequence>MNKLSHSEKEWILRWMGCEEAQYRKDPHLKNSDKDKRELAKEEAEVINDLDLDTVDSYDDPLLFYRRYVKGEK</sequence>
<dbReference type="RefSeq" id="WP_133442081.1">
    <property type="nucleotide sequence ID" value="NZ_CP034726.1"/>
</dbReference>
<protein>
    <submittedName>
        <fullName evidence="1">Uncharacterized protein</fullName>
    </submittedName>
</protein>
<evidence type="ECO:0000313" key="1">
    <source>
        <dbReference type="EMBL" id="QBP18522.1"/>
    </source>
</evidence>
<gene>
    <name evidence="1" type="ORF">ELX58_05120</name>
</gene>
<name>A0A4P6ZM73_9LACO</name>
<reference evidence="2" key="1">
    <citation type="submission" date="2018-12" db="EMBL/GenBank/DDBJ databases">
        <title>A new species of lactobacillus.</title>
        <authorList>
            <person name="Jian Y."/>
            <person name="Xin L."/>
            <person name="Hong Z.J."/>
            <person name="Ming L.Z."/>
            <person name="Hong X.Z."/>
        </authorList>
    </citation>
    <scope>NUCLEOTIDE SEQUENCE [LARGE SCALE GENOMIC DNA]</scope>
    <source>
        <strain evidence="2">HSLZ-75</strain>
    </source>
</reference>
<dbReference type="EMBL" id="CP034726">
    <property type="protein sequence ID" value="QBP18522.1"/>
    <property type="molecule type" value="Genomic_DNA"/>
</dbReference>
<dbReference type="Proteomes" id="UP000294321">
    <property type="component" value="Chromosome"/>
</dbReference>
<proteinExistence type="predicted"/>
<organism evidence="1 2">
    <name type="scientific">Acetilactobacillus jinshanensis</name>
    <dbReference type="NCBI Taxonomy" id="1720083"/>
    <lineage>
        <taxon>Bacteria</taxon>
        <taxon>Bacillati</taxon>
        <taxon>Bacillota</taxon>
        <taxon>Bacilli</taxon>
        <taxon>Lactobacillales</taxon>
        <taxon>Lactobacillaceae</taxon>
        <taxon>Acetilactobacillus</taxon>
    </lineage>
</organism>
<dbReference type="KEGG" id="lji:ELX58_05120"/>